<comment type="similarity">
    <text evidence="11">Belongs to the peptidase M48 family.</text>
</comment>
<dbReference type="PANTHER" id="PTHR43221">
    <property type="entry name" value="PROTEASE HTPX"/>
    <property type="match status" value="1"/>
</dbReference>
<organism evidence="14 15">
    <name type="scientific">Paramagnetospirillum marisnigri</name>
    <dbReference type="NCBI Taxonomy" id="1285242"/>
    <lineage>
        <taxon>Bacteria</taxon>
        <taxon>Pseudomonadati</taxon>
        <taxon>Pseudomonadota</taxon>
        <taxon>Alphaproteobacteria</taxon>
        <taxon>Rhodospirillales</taxon>
        <taxon>Magnetospirillaceae</taxon>
        <taxon>Paramagnetospirillum</taxon>
    </lineage>
</organism>
<dbReference type="Pfam" id="PF01435">
    <property type="entry name" value="Peptidase_M48"/>
    <property type="match status" value="1"/>
</dbReference>
<reference evidence="14 15" key="1">
    <citation type="submission" date="2016-04" db="EMBL/GenBank/DDBJ databases">
        <title>Draft genome sequence of freshwater magnetotactic bacteria Magnetospirillum marisnigri SP-1 and Magnetospirillum moscoviense BB-1.</title>
        <authorList>
            <person name="Koziaeva V."/>
            <person name="Dziuba M.V."/>
            <person name="Ivanov T.M."/>
            <person name="Kuznetsov B."/>
            <person name="Grouzdev D.S."/>
        </authorList>
    </citation>
    <scope>NUCLEOTIDE SEQUENCE [LARGE SCALE GENOMIC DNA]</scope>
    <source>
        <strain evidence="14 15">SP-1</strain>
    </source>
</reference>
<keyword evidence="6 11" id="KW-0378">Hydrolase</keyword>
<keyword evidence="15" id="KW-1185">Reference proteome</keyword>
<dbReference type="InterPro" id="IPR050083">
    <property type="entry name" value="HtpX_protease"/>
</dbReference>
<keyword evidence="4 12" id="KW-0812">Transmembrane</keyword>
<feature type="transmembrane region" description="Helical" evidence="12">
    <location>
        <begin position="167"/>
        <end position="184"/>
    </location>
</feature>
<protein>
    <recommendedName>
        <fullName evidence="13">Peptidase M48 domain-containing protein</fullName>
    </recommendedName>
</protein>
<comment type="subcellular location">
    <subcellularLocation>
        <location evidence="1">Cell membrane</location>
        <topology evidence="1">Multi-pass membrane protein</topology>
    </subcellularLocation>
</comment>
<evidence type="ECO:0000313" key="15">
    <source>
        <dbReference type="Proteomes" id="UP000078428"/>
    </source>
</evidence>
<accession>A0A178MH08</accession>
<keyword evidence="2" id="KW-1003">Cell membrane</keyword>
<feature type="transmembrane region" description="Helical" evidence="12">
    <location>
        <begin position="196"/>
        <end position="213"/>
    </location>
</feature>
<evidence type="ECO:0000259" key="13">
    <source>
        <dbReference type="Pfam" id="PF01435"/>
    </source>
</evidence>
<comment type="caution">
    <text evidence="14">The sequence shown here is derived from an EMBL/GenBank/DDBJ whole genome shotgun (WGS) entry which is preliminary data.</text>
</comment>
<feature type="domain" description="Peptidase M48" evidence="13">
    <location>
        <begin position="82"/>
        <end position="275"/>
    </location>
</feature>
<feature type="transmembrane region" description="Helical" evidence="12">
    <location>
        <begin position="45"/>
        <end position="66"/>
    </location>
</feature>
<feature type="transmembrane region" description="Helical" evidence="12">
    <location>
        <begin position="21"/>
        <end position="39"/>
    </location>
</feature>
<evidence type="ECO:0000256" key="8">
    <source>
        <dbReference type="ARBA" id="ARBA00022989"/>
    </source>
</evidence>
<keyword evidence="10 12" id="KW-0472">Membrane</keyword>
<dbReference type="AlphaFoldDB" id="A0A178MH08"/>
<evidence type="ECO:0000256" key="7">
    <source>
        <dbReference type="ARBA" id="ARBA00022833"/>
    </source>
</evidence>
<dbReference type="STRING" id="1285242.A6A04_04215"/>
<keyword evidence="5" id="KW-0479">Metal-binding</keyword>
<dbReference type="PANTHER" id="PTHR43221:SF1">
    <property type="entry name" value="PROTEASE HTPX"/>
    <property type="match status" value="1"/>
</dbReference>
<evidence type="ECO:0000256" key="6">
    <source>
        <dbReference type="ARBA" id="ARBA00022801"/>
    </source>
</evidence>
<evidence type="ECO:0000256" key="2">
    <source>
        <dbReference type="ARBA" id="ARBA00022475"/>
    </source>
</evidence>
<keyword evidence="7 11" id="KW-0862">Zinc</keyword>
<evidence type="ECO:0000256" key="11">
    <source>
        <dbReference type="RuleBase" id="RU003983"/>
    </source>
</evidence>
<dbReference type="Gene3D" id="3.30.2010.10">
    <property type="entry name" value="Metalloproteases ('zincins'), catalytic domain"/>
    <property type="match status" value="1"/>
</dbReference>
<proteinExistence type="inferred from homology"/>
<dbReference type="Proteomes" id="UP000078428">
    <property type="component" value="Unassembled WGS sequence"/>
</dbReference>
<evidence type="ECO:0000256" key="4">
    <source>
        <dbReference type="ARBA" id="ARBA00022692"/>
    </source>
</evidence>
<evidence type="ECO:0000256" key="1">
    <source>
        <dbReference type="ARBA" id="ARBA00004651"/>
    </source>
</evidence>
<dbReference type="GO" id="GO:0004222">
    <property type="term" value="F:metalloendopeptidase activity"/>
    <property type="evidence" value="ECO:0007669"/>
    <property type="project" value="InterPro"/>
</dbReference>
<name>A0A178MH08_9PROT</name>
<dbReference type="EMBL" id="LWQT01000077">
    <property type="protein sequence ID" value="OAN47972.1"/>
    <property type="molecule type" value="Genomic_DNA"/>
</dbReference>
<dbReference type="GO" id="GO:0006508">
    <property type="term" value="P:proteolysis"/>
    <property type="evidence" value="ECO:0007669"/>
    <property type="project" value="UniProtKB-KW"/>
</dbReference>
<dbReference type="OrthoDB" id="15218at2"/>
<gene>
    <name evidence="14" type="ORF">A6A04_04215</name>
</gene>
<sequence length="297" mass="32300">MRFHLDPVTLADQRRRNLRDTVLILAGIFSLMALIGWMLAGGLGIALSALGTGLGLLLHPHAAGAVMRHLLRARPLPPALAPRLWQIHAELSRRADLDIIPPLYLIPDARIQALSSGWGRDAAVAVSEGLLYRLSPREVAAVLAHEIGHIRAGDLRILRLAEMAGRLTRAVALASVLLLVYYLPEAMALGASVSPLALAAITLGPIACDLLILKLSRTREFAADATACELTGDPEALIAVLSRLGGHWDRRGALDLSLIRTHPTIPERIERLRELSPPRRPGPWEMFGMLMRSGIRE</sequence>
<evidence type="ECO:0000256" key="12">
    <source>
        <dbReference type="SAM" id="Phobius"/>
    </source>
</evidence>
<dbReference type="InterPro" id="IPR001915">
    <property type="entry name" value="Peptidase_M48"/>
</dbReference>
<evidence type="ECO:0000256" key="3">
    <source>
        <dbReference type="ARBA" id="ARBA00022670"/>
    </source>
</evidence>
<comment type="cofactor">
    <cofactor evidence="11">
        <name>Zn(2+)</name>
        <dbReference type="ChEBI" id="CHEBI:29105"/>
    </cofactor>
    <text evidence="11">Binds 1 zinc ion per subunit.</text>
</comment>
<evidence type="ECO:0000256" key="9">
    <source>
        <dbReference type="ARBA" id="ARBA00023049"/>
    </source>
</evidence>
<keyword evidence="3 11" id="KW-0645">Protease</keyword>
<dbReference type="GO" id="GO:0046872">
    <property type="term" value="F:metal ion binding"/>
    <property type="evidence" value="ECO:0007669"/>
    <property type="project" value="UniProtKB-KW"/>
</dbReference>
<dbReference type="GO" id="GO:0005886">
    <property type="term" value="C:plasma membrane"/>
    <property type="evidence" value="ECO:0007669"/>
    <property type="project" value="UniProtKB-SubCell"/>
</dbReference>
<keyword evidence="9 11" id="KW-0482">Metalloprotease</keyword>
<evidence type="ECO:0000313" key="14">
    <source>
        <dbReference type="EMBL" id="OAN47972.1"/>
    </source>
</evidence>
<keyword evidence="8 12" id="KW-1133">Transmembrane helix</keyword>
<evidence type="ECO:0000256" key="10">
    <source>
        <dbReference type="ARBA" id="ARBA00023136"/>
    </source>
</evidence>
<dbReference type="RefSeq" id="WP_068494057.1">
    <property type="nucleotide sequence ID" value="NZ_LWQT01000077.1"/>
</dbReference>
<evidence type="ECO:0000256" key="5">
    <source>
        <dbReference type="ARBA" id="ARBA00022723"/>
    </source>
</evidence>